<keyword evidence="1" id="KW-0575">Peroxidase</keyword>
<proteinExistence type="predicted"/>
<accession>A0A6L8W4Y2</accession>
<dbReference type="AlphaFoldDB" id="A0A6L8W4Y2"/>
<dbReference type="GO" id="GO:0004601">
    <property type="term" value="F:peroxidase activity"/>
    <property type="evidence" value="ECO:0007669"/>
    <property type="project" value="UniProtKB-KW"/>
</dbReference>
<dbReference type="PANTHER" id="PTHR35446">
    <property type="entry name" value="SI:CH211-175M2.5"/>
    <property type="match status" value="1"/>
</dbReference>
<comment type="caution">
    <text evidence="1">The sequence shown here is derived from an EMBL/GenBank/DDBJ whole genome shotgun (WGS) entry which is preliminary data.</text>
</comment>
<evidence type="ECO:0000313" key="1">
    <source>
        <dbReference type="EMBL" id="MZR29562.1"/>
    </source>
</evidence>
<protein>
    <submittedName>
        <fullName evidence="1">Alkylhydroperoxidase</fullName>
    </submittedName>
</protein>
<dbReference type="InterPro" id="IPR029032">
    <property type="entry name" value="AhpD-like"/>
</dbReference>
<reference evidence="1 2" key="1">
    <citation type="submission" date="2019-12" db="EMBL/GenBank/DDBJ databases">
        <title>Snethiella sp. nov. sp. isolated from sea sand.</title>
        <authorList>
            <person name="Kim J."/>
            <person name="Jeong S.E."/>
            <person name="Jung H.S."/>
            <person name="Jeon C.O."/>
        </authorList>
    </citation>
    <scope>NUCLEOTIDE SEQUENCE [LARGE SCALE GENOMIC DNA]</scope>
    <source>
        <strain evidence="1 2">DP05</strain>
    </source>
</reference>
<keyword evidence="2" id="KW-1185">Reference proteome</keyword>
<dbReference type="Gene3D" id="1.20.1290.10">
    <property type="entry name" value="AhpD-like"/>
    <property type="match status" value="1"/>
</dbReference>
<dbReference type="RefSeq" id="WP_161314022.1">
    <property type="nucleotide sequence ID" value="NZ_WTUW01000001.1"/>
</dbReference>
<dbReference type="Proteomes" id="UP000476030">
    <property type="component" value="Unassembled WGS sequence"/>
</dbReference>
<dbReference type="SUPFAM" id="SSF69118">
    <property type="entry name" value="AhpD-like"/>
    <property type="match status" value="1"/>
</dbReference>
<gene>
    <name evidence="1" type="ORF">GQE98_02835</name>
</gene>
<dbReference type="EMBL" id="WTUW01000001">
    <property type="protein sequence ID" value="MZR29562.1"/>
    <property type="molecule type" value="Genomic_DNA"/>
</dbReference>
<keyword evidence="1" id="KW-0560">Oxidoreductase</keyword>
<name>A0A6L8W4Y2_9PROT</name>
<sequence length="192" mass="21792">MTWIRTIPLEQADGPLKNIYERIKGEDGELDTVMVAHSLRPHLMEGHRILSQKILNNSANALEKWKLDTIGVYVSLLNGCDYCAEYYYKELRKRLDDEDASSRLWSALKADQPDRVLSGADLAMILYANLLTTRPNQIAVNMIDELRNSGISDGEILEINQAVSYFSYVNRTVLGLGVYDKSDIDDRQTAYT</sequence>
<dbReference type="PANTHER" id="PTHR35446:SF2">
    <property type="entry name" value="CARBOXYMUCONOLACTONE DECARBOXYLASE-LIKE DOMAIN-CONTAINING PROTEIN"/>
    <property type="match status" value="1"/>
</dbReference>
<organism evidence="1 2">
    <name type="scientific">Sneathiella litorea</name>
    <dbReference type="NCBI Taxonomy" id="2606216"/>
    <lineage>
        <taxon>Bacteria</taxon>
        <taxon>Pseudomonadati</taxon>
        <taxon>Pseudomonadota</taxon>
        <taxon>Alphaproteobacteria</taxon>
        <taxon>Sneathiellales</taxon>
        <taxon>Sneathiellaceae</taxon>
        <taxon>Sneathiella</taxon>
    </lineage>
</organism>
<evidence type="ECO:0000313" key="2">
    <source>
        <dbReference type="Proteomes" id="UP000476030"/>
    </source>
</evidence>